<organism evidence="1 2">
    <name type="scientific">Austropuccinia psidii MF-1</name>
    <dbReference type="NCBI Taxonomy" id="1389203"/>
    <lineage>
        <taxon>Eukaryota</taxon>
        <taxon>Fungi</taxon>
        <taxon>Dikarya</taxon>
        <taxon>Basidiomycota</taxon>
        <taxon>Pucciniomycotina</taxon>
        <taxon>Pucciniomycetes</taxon>
        <taxon>Pucciniales</taxon>
        <taxon>Sphaerophragmiaceae</taxon>
        <taxon>Austropuccinia</taxon>
    </lineage>
</organism>
<proteinExistence type="predicted"/>
<gene>
    <name evidence="1" type="ORF">O181_131268</name>
</gene>
<reference evidence="1" key="1">
    <citation type="submission" date="2021-03" db="EMBL/GenBank/DDBJ databases">
        <title>Draft genome sequence of rust myrtle Austropuccinia psidii MF-1, a brazilian biotype.</title>
        <authorList>
            <person name="Quecine M.C."/>
            <person name="Pachon D.M.R."/>
            <person name="Bonatelli M.L."/>
            <person name="Correr F.H."/>
            <person name="Franceschini L.M."/>
            <person name="Leite T.F."/>
            <person name="Margarido G.R.A."/>
            <person name="Almeida C.A."/>
            <person name="Ferrarezi J.A."/>
            <person name="Labate C.A."/>
        </authorList>
    </citation>
    <scope>NUCLEOTIDE SEQUENCE</scope>
    <source>
        <strain evidence="1">MF-1</strain>
    </source>
</reference>
<dbReference type="Proteomes" id="UP000765509">
    <property type="component" value="Unassembled WGS sequence"/>
</dbReference>
<protein>
    <submittedName>
        <fullName evidence="1">Uncharacterized protein</fullName>
    </submittedName>
</protein>
<sequence length="147" mass="16986">MKHIDIQLHFVRDVIELVYTPTENMLADFLTKSISRPAINGAMKQLRLLQMEDKGGVEIHDLSQSEHDLLNEKREYCDQFLVLNKIIVRKTLTQEISVCFTTDLLIDKHLSYLQFYISVLYSVSYCVRSCVLCGDRLVKHISAVVHS</sequence>
<name>A0A9Q3L056_9BASI</name>
<evidence type="ECO:0000313" key="1">
    <source>
        <dbReference type="EMBL" id="MBW0591553.1"/>
    </source>
</evidence>
<accession>A0A9Q3L056</accession>
<dbReference type="AlphaFoldDB" id="A0A9Q3L056"/>
<comment type="caution">
    <text evidence="1">The sequence shown here is derived from an EMBL/GenBank/DDBJ whole genome shotgun (WGS) entry which is preliminary data.</text>
</comment>
<keyword evidence="2" id="KW-1185">Reference proteome</keyword>
<dbReference type="OrthoDB" id="8027607at2759"/>
<evidence type="ECO:0000313" key="2">
    <source>
        <dbReference type="Proteomes" id="UP000765509"/>
    </source>
</evidence>
<dbReference type="EMBL" id="AVOT02143710">
    <property type="protein sequence ID" value="MBW0591553.1"/>
    <property type="molecule type" value="Genomic_DNA"/>
</dbReference>